<sequence>MKSKGFFVLLVIVLLFSCNHKNEEEKKLLKQAFENQQEAIALMQRLADSLKGAEYHHKDSLLEVIHTLEEGLFAIPGYDLVLEGHEGHDHGDPNVALSISEIVAVHEELLKQLKQIQTLLRP</sequence>
<reference evidence="1 2" key="1">
    <citation type="submission" date="2016-08" db="EMBL/GenBank/DDBJ databases">
        <title>Draft genome of Fabibacter sp. strain SK-8.</title>
        <authorList>
            <person name="Wong S.-K."/>
            <person name="Hamasaki K."/>
            <person name="Yoshizawa S."/>
        </authorList>
    </citation>
    <scope>NUCLEOTIDE SEQUENCE [LARGE SCALE GENOMIC DNA]</scope>
    <source>
        <strain evidence="1 2">SK-8</strain>
    </source>
</reference>
<dbReference type="STRING" id="1563681.BFP71_10975"/>
<dbReference type="EMBL" id="MDGQ01000005">
    <property type="protein sequence ID" value="OEK04011.1"/>
    <property type="molecule type" value="Genomic_DNA"/>
</dbReference>
<comment type="caution">
    <text evidence="1">The sequence shown here is derived from an EMBL/GenBank/DDBJ whole genome shotgun (WGS) entry which is preliminary data.</text>
</comment>
<dbReference type="AlphaFoldDB" id="A0A1E5SY10"/>
<evidence type="ECO:0000313" key="1">
    <source>
        <dbReference type="EMBL" id="OEK04011.1"/>
    </source>
</evidence>
<dbReference type="OrthoDB" id="10006392at2"/>
<proteinExistence type="predicted"/>
<dbReference type="RefSeq" id="WP_069835516.1">
    <property type="nucleotide sequence ID" value="NZ_MDGQ01000005.1"/>
</dbReference>
<organism evidence="1 2">
    <name type="scientific">Roseivirga misakiensis</name>
    <dbReference type="NCBI Taxonomy" id="1563681"/>
    <lineage>
        <taxon>Bacteria</taxon>
        <taxon>Pseudomonadati</taxon>
        <taxon>Bacteroidota</taxon>
        <taxon>Cytophagia</taxon>
        <taxon>Cytophagales</taxon>
        <taxon>Roseivirgaceae</taxon>
        <taxon>Roseivirga</taxon>
    </lineage>
</organism>
<dbReference type="PROSITE" id="PS51257">
    <property type="entry name" value="PROKAR_LIPOPROTEIN"/>
    <property type="match status" value="1"/>
</dbReference>
<evidence type="ECO:0000313" key="2">
    <source>
        <dbReference type="Proteomes" id="UP000095552"/>
    </source>
</evidence>
<accession>A0A1E5SY10</accession>
<keyword evidence="2" id="KW-1185">Reference proteome</keyword>
<gene>
    <name evidence="1" type="ORF">BFP71_10975</name>
</gene>
<dbReference type="Proteomes" id="UP000095552">
    <property type="component" value="Unassembled WGS sequence"/>
</dbReference>
<name>A0A1E5SY10_9BACT</name>
<protein>
    <submittedName>
        <fullName evidence="1">Uncharacterized protein</fullName>
    </submittedName>
</protein>